<comment type="caution">
    <text evidence="1">The sequence shown here is derived from an EMBL/GenBank/DDBJ whole genome shotgun (WGS) entry which is preliminary data.</text>
</comment>
<gene>
    <name evidence="1" type="ORF">C8F04DRAFT_1177047</name>
</gene>
<dbReference type="EMBL" id="JARJCM010000016">
    <property type="protein sequence ID" value="KAJ7041592.1"/>
    <property type="molecule type" value="Genomic_DNA"/>
</dbReference>
<protein>
    <submittedName>
        <fullName evidence="1">Uncharacterized protein</fullName>
    </submittedName>
</protein>
<evidence type="ECO:0000313" key="1">
    <source>
        <dbReference type="EMBL" id="KAJ7041592.1"/>
    </source>
</evidence>
<accession>A0AAD6TCT2</accession>
<organism evidence="1 2">
    <name type="scientific">Mycena alexandri</name>
    <dbReference type="NCBI Taxonomy" id="1745969"/>
    <lineage>
        <taxon>Eukaryota</taxon>
        <taxon>Fungi</taxon>
        <taxon>Dikarya</taxon>
        <taxon>Basidiomycota</taxon>
        <taxon>Agaricomycotina</taxon>
        <taxon>Agaricomycetes</taxon>
        <taxon>Agaricomycetidae</taxon>
        <taxon>Agaricales</taxon>
        <taxon>Marasmiineae</taxon>
        <taxon>Mycenaceae</taxon>
        <taxon>Mycena</taxon>
    </lineage>
</organism>
<dbReference type="Proteomes" id="UP001218188">
    <property type="component" value="Unassembled WGS sequence"/>
</dbReference>
<proteinExistence type="predicted"/>
<sequence length="2291" mass="257700">MTTDPMGPGLIVGLDRFSETSCTPLQDHLFMPPFPLRGRVELDRTQVESHFLANTVHGVDYVATRDRSSKGTKGGSRWSFKRCEEPETLNELNGLYLANESSRAMAALLYAWDVPSTLVARYRIPMIVSYYNSSEFCSKMRIPRSYADRQNYFFVDGSRYFGAGPVCSSGSWWLYMESSSWMYRSVAISEKGAGARPCSRYMGALTRARLALENPFRQLRHRSECRLRQVYDVPIYSEIHNPSNRSSPVSRGLRTLLLSKSLRQEPEFCVPRVVPRTSAKQLKSIMIKSDVVASPSSTCSYHEEETTVSWRAISINFAVVRGEAKKYLVGFCEYNTFECQRVPLEEFGRCSRRVRYSAKKHARNLHRITGDLVVPVMRVGANESSSMSGTFSGEERDVRMGRRSEDLLDGGIGGQSPPAYPFCGPGCILRYQSYQTSFASASERLGKRPDLFVEINPHPFQVIYDNGPLRELKIPSFEDFLTKSVELLRGVFPHVRSLTISDGQNSQLYAVMGLVNQFQAGRLSSLRVTASSYSPFADVDVANFVRLPGEPHSPRLSWIKLAPFARRAPWKQDAIAVADVGSLLQQLFPNIWRRGHAERQLSFPVVRRRGDENRRFLAAIVLPTLHRLDVELEGDPAVLDVPHDMGSFFRSATNIWLDAWGFRGNELAVVVALCMNAPRLGFAGIGGISAGPKSFPEDLVVSEWVLGNSGPSEVKNWSFVDGELRMMSFFDYSAFGEGIYDVWKEPPLSVYNYAAVRILEGRPYDEHWRAVLATIDVVSLYRLALTSRALFSVVMAHVRASQPPSGTSERKSRSLEHLLLANCKLGSIAFLSGLACAPAEIRFMQSATMTVLCGQCIPYLLDYSSRPYHLEFCAPRATYHSVCVFFTFATGYDGFEKFLNNLNYPEGFDDSMKFAASNENTDHLFGAITHYGAWFGYPRTSMASVTMPNRECIDFEDPETEDRLLACSDHFESHFSLRFHLDNVHRCGFSWECPMTARSTADRGCLSLFFSSLPMGSTERPDTAYPTVSAMSWSLGGRVCPLGGMHLLRKEGVDELRRRRKMEIDSATRYRRTQTLQELPRNAVHGADIAATRDGSLKGASFWSFKRCEDFAVNRECPWRFSVRPYTGAIFGRAELVEHHVQITRALIGAPMETDWFSPTFAGVSYPAIEGCFYVSIVAWVGAGITLGSGDYLELDVSFRFSKSDTSQWGTKQYVEGETRSLAFIRYPDDLVATRDRASARGSRFSFKDLTASSVASSAEPGIVWPTGTKCGSKKRFQCHLFGEVRFMLPMNGVCAGSWFASLPYVDEEYRTKDTFWVNFVAKITNHYSEVGHMYDDLLVMLREGRIVDTVVWFQRFDIARNNRDAMGLHYYLVARRVRSLADSEFPRKGVSTREGVSGCVSGTFAATQPPHRSECQGMVISPLPVPVSYHHVVTRPVRPTVADSTVDQDFAPTRDRSERSTSVFSYKSVRDENDATPFARGGLEPPFRRCSAKSTVLLIKCPSNLRCNIKKVYYRQFTQLRNTIIWSESDLIRYTGNELMGRDIDDVEMGSLVGTWVVMERRELEGVGKLCREYKLLANFLVLLRTSADEVKGAGPPVTHPTSPVMLSRMCSYGHRTVALALYDFDFAAVRQCSVSRGSRYSFKALPELDTEVDVECKEFQWDYVGNVFGEVAFAYDSNSQMTVVHLRCPAGVSCALVDMWNMQVSALRHVVESDTIQWGGVITKSFLENDGIPSGSESNSNPTEVVVRTRLVQGFAEKLEIGSLVACKVTLNRFHKNESSRDNLERAERWLRLSMNVIFSAVATACTLAKAPVAAVNLCGGARTLSSSVTMLANLKASRVSLAKTVYNRDFFAVRERTDGFESVYDFKSNISAEIELHCEERKLLPEFRTLAFGEIRQVHSVLMATRGLKDDQTYYIRLGPPTNATCKSINLYRKQLGTLRNIIDADELTLPGKVVDCWFYVVREDICLHPKKGHFYLVLERRDHHPAGGVVKGYELAVVESTLYDPDEIPRAFYKWLNDLSESSAYYCVNASFLLRWSRPLNKVVKRGRIGMGQVIDPRLCFLRKTVMLLLQHLEQAGRLALTAVEYGVDFAAVRESSGKTGCNFCFLEDDPLLPGWEHQPRRMSRINILVGEVDWVSEPFRAKLFASGFARRPTVPCEGKRVYGEQLRGLRGILDADSDLDGNVGDSWLDLSACFDGCGPKDDCFYVLFRHCRAERSDRVRSLIAGEGIAFCCTMKRLDKNVGKTRQGIPLVLWSPSHNLQPLVSSSLKDLEWFKDTLYLSIHVRAV</sequence>
<keyword evidence="2" id="KW-1185">Reference proteome</keyword>
<evidence type="ECO:0000313" key="2">
    <source>
        <dbReference type="Proteomes" id="UP001218188"/>
    </source>
</evidence>
<name>A0AAD6TCT2_9AGAR</name>
<reference evidence="1" key="1">
    <citation type="submission" date="2023-03" db="EMBL/GenBank/DDBJ databases">
        <title>Massive genome expansion in bonnet fungi (Mycena s.s.) driven by repeated elements and novel gene families across ecological guilds.</title>
        <authorList>
            <consortium name="Lawrence Berkeley National Laboratory"/>
            <person name="Harder C.B."/>
            <person name="Miyauchi S."/>
            <person name="Viragh M."/>
            <person name="Kuo A."/>
            <person name="Thoen E."/>
            <person name="Andreopoulos B."/>
            <person name="Lu D."/>
            <person name="Skrede I."/>
            <person name="Drula E."/>
            <person name="Henrissat B."/>
            <person name="Morin E."/>
            <person name="Kohler A."/>
            <person name="Barry K."/>
            <person name="LaButti K."/>
            <person name="Morin E."/>
            <person name="Salamov A."/>
            <person name="Lipzen A."/>
            <person name="Mereny Z."/>
            <person name="Hegedus B."/>
            <person name="Baldrian P."/>
            <person name="Stursova M."/>
            <person name="Weitz H."/>
            <person name="Taylor A."/>
            <person name="Grigoriev I.V."/>
            <person name="Nagy L.G."/>
            <person name="Martin F."/>
            <person name="Kauserud H."/>
        </authorList>
    </citation>
    <scope>NUCLEOTIDE SEQUENCE</scope>
    <source>
        <strain evidence="1">CBHHK200</strain>
    </source>
</reference>